<dbReference type="AlphaFoldDB" id="A0A975T4W6"/>
<sequence length="173" mass="18967">MAAIPLISQMPGVADLWQPTSAVAQNVNKKSALQLRLNAEKQIVAQDQQGKQTKVWQPLKGQAVVQPGDVLRYTLTGENTSDRPIKNVTINQPIPQGMVYVMKSITAPDDTKITYSVDGGRSFTENPTVQVRLPNGQVETRPAPASAYTHLQFKLPELGAKTTLKATYKTQVR</sequence>
<name>A0A975T4W6_9NOST</name>
<reference evidence="1" key="1">
    <citation type="submission" date="2017-04" db="EMBL/GenBank/DDBJ databases">
        <title>Genome deletions in a multicellular cyanobacterial endosymbiont for morphological adaptation in marine diatoms.</title>
        <authorList>
            <person name="Wang Y."/>
            <person name="Gao H."/>
            <person name="Li R."/>
            <person name="Xu X."/>
        </authorList>
    </citation>
    <scope>NUCLEOTIDE SEQUENCE</scope>
    <source>
        <strain evidence="1">FACHB 800</strain>
    </source>
</reference>
<evidence type="ECO:0000313" key="2">
    <source>
        <dbReference type="Proteomes" id="UP000683511"/>
    </source>
</evidence>
<evidence type="ECO:0000313" key="1">
    <source>
        <dbReference type="EMBL" id="QXE21461.1"/>
    </source>
</evidence>
<proteinExistence type="predicted"/>
<dbReference type="Proteomes" id="UP000683511">
    <property type="component" value="Chromosome"/>
</dbReference>
<dbReference type="NCBIfam" id="TIGR01451">
    <property type="entry name" value="B_ant_repeat"/>
    <property type="match status" value="1"/>
</dbReference>
<dbReference type="KEGG" id="rsin:B6N60_00135"/>
<accession>A0A975T4W6</accession>
<dbReference type="InterPro" id="IPR014468">
    <property type="entry name" value="UCP014979"/>
</dbReference>
<dbReference type="PIRSF" id="PIRSF014979">
    <property type="entry name" value="UCP014979"/>
    <property type="match status" value="1"/>
</dbReference>
<organism evidence="1 2">
    <name type="scientific">Richelia sinica FACHB-800</name>
    <dbReference type="NCBI Taxonomy" id="1357546"/>
    <lineage>
        <taxon>Bacteria</taxon>
        <taxon>Bacillati</taxon>
        <taxon>Cyanobacteriota</taxon>
        <taxon>Cyanophyceae</taxon>
        <taxon>Nostocales</taxon>
        <taxon>Nostocaceae</taxon>
        <taxon>Richelia</taxon>
    </lineage>
</organism>
<gene>
    <name evidence="1" type="ORF">B6N60_00135</name>
</gene>
<protein>
    <submittedName>
        <fullName evidence="1">Conserved repeat domain protein</fullName>
    </submittedName>
</protein>
<keyword evidence="2" id="KW-1185">Reference proteome</keyword>
<dbReference type="InterPro" id="IPR047589">
    <property type="entry name" value="DUF11_rpt"/>
</dbReference>
<dbReference type="EMBL" id="CP021056">
    <property type="protein sequence ID" value="QXE21461.1"/>
    <property type="molecule type" value="Genomic_DNA"/>
</dbReference>